<keyword evidence="4" id="KW-1185">Reference proteome</keyword>
<dbReference type="InterPro" id="IPR021109">
    <property type="entry name" value="Peptidase_aspartic_dom_sf"/>
</dbReference>
<sequence length="512" mass="58066">MGDVGQDQAAINAQLLADNEELRASLRAITAELAQLRQGGRPNGPRPPGRNQPDPHDTDSDADSTDDTRSQDEDRPNWGGRRNARGRTVPMIRAVRTRRDRTGEGTKTVEEYYEEFEALRNKLDTDKPEETMMSQILEGLQDRIARKVERQQYEDFNDLLHFATQAKQHIKRKTASDKGKAIEVESRLKTNQADSSNAPKPEQGKTLAQTLHTRDIVCYKCQGKGHYARDFPNKRVKVLKGDGEYESQDELEAAAVISDEEVTDYPETGELLVTRRALRTLFDPETIQRENIFHTRCSIDHKVCSLIIDGGSCTNVASKYLVDKLGLVKTAHPRPYRLKWLNDETELKIAEQVVVSFGIGKYHDQVKCDVVPMQAGHILLGRPWQFDKETLHHGRTNIYSFTHNNKKHSLAPLSPQEVHDMQKAMAQSSQVSNTNLYMTSGQVFKSLQRETQVLLMIFKEGCFAGFEAPEVPDVVQDLMGCYKDVVSIGIQKRTQRRSLLRPDRLLCIELEV</sequence>
<dbReference type="AlphaFoldDB" id="A0A0D3A938"/>
<dbReference type="Proteomes" id="UP000032141">
    <property type="component" value="Chromosome C1"/>
</dbReference>
<dbReference type="OMA" id="IARFWIG"/>
<evidence type="ECO:0000313" key="4">
    <source>
        <dbReference type="Proteomes" id="UP000032141"/>
    </source>
</evidence>
<dbReference type="EnsemblPlants" id="Bo1g075700.1">
    <property type="protein sequence ID" value="Bo1g075700.1"/>
    <property type="gene ID" value="Bo1g075700"/>
</dbReference>
<dbReference type="Pfam" id="PF00098">
    <property type="entry name" value="zf-CCHC"/>
    <property type="match status" value="1"/>
</dbReference>
<dbReference type="GO" id="GO:0008270">
    <property type="term" value="F:zinc ion binding"/>
    <property type="evidence" value="ECO:0007669"/>
    <property type="project" value="InterPro"/>
</dbReference>
<evidence type="ECO:0000256" key="1">
    <source>
        <dbReference type="SAM" id="MobiDB-lite"/>
    </source>
</evidence>
<feature type="region of interest" description="Disordered" evidence="1">
    <location>
        <begin position="33"/>
        <end position="104"/>
    </location>
</feature>
<dbReference type="HOGENOM" id="CLU_532503_0_0_1"/>
<protein>
    <recommendedName>
        <fullName evidence="2">CCHC-type domain-containing protein</fullName>
    </recommendedName>
</protein>
<dbReference type="CDD" id="cd00303">
    <property type="entry name" value="retropepsin_like"/>
    <property type="match status" value="1"/>
</dbReference>
<organism evidence="3 4">
    <name type="scientific">Brassica oleracea var. oleracea</name>
    <dbReference type="NCBI Taxonomy" id="109376"/>
    <lineage>
        <taxon>Eukaryota</taxon>
        <taxon>Viridiplantae</taxon>
        <taxon>Streptophyta</taxon>
        <taxon>Embryophyta</taxon>
        <taxon>Tracheophyta</taxon>
        <taxon>Spermatophyta</taxon>
        <taxon>Magnoliopsida</taxon>
        <taxon>eudicotyledons</taxon>
        <taxon>Gunneridae</taxon>
        <taxon>Pentapetalae</taxon>
        <taxon>rosids</taxon>
        <taxon>malvids</taxon>
        <taxon>Brassicales</taxon>
        <taxon>Brassicaceae</taxon>
        <taxon>Brassiceae</taxon>
        <taxon>Brassica</taxon>
    </lineage>
</organism>
<evidence type="ECO:0000313" key="3">
    <source>
        <dbReference type="EnsemblPlants" id="Bo1g075700.1"/>
    </source>
</evidence>
<reference evidence="3" key="2">
    <citation type="submission" date="2015-03" db="UniProtKB">
        <authorList>
            <consortium name="EnsemblPlants"/>
        </authorList>
    </citation>
    <scope>IDENTIFICATION</scope>
</reference>
<feature type="compositionally biased region" description="Polar residues" evidence="1">
    <location>
        <begin position="189"/>
        <end position="198"/>
    </location>
</feature>
<dbReference type="Gene3D" id="4.10.60.10">
    <property type="entry name" value="Zinc finger, CCHC-type"/>
    <property type="match status" value="1"/>
</dbReference>
<reference evidence="3 4" key="1">
    <citation type="journal article" date="2014" name="Genome Biol.">
        <title>Transcriptome and methylome profiling reveals relics of genome dominance in the mesopolyploid Brassica oleracea.</title>
        <authorList>
            <person name="Parkin I.A."/>
            <person name="Koh C."/>
            <person name="Tang H."/>
            <person name="Robinson S.J."/>
            <person name="Kagale S."/>
            <person name="Clarke W.E."/>
            <person name="Town C.D."/>
            <person name="Nixon J."/>
            <person name="Krishnakumar V."/>
            <person name="Bidwell S.L."/>
            <person name="Denoeud F."/>
            <person name="Belcram H."/>
            <person name="Links M.G."/>
            <person name="Just J."/>
            <person name="Clarke C."/>
            <person name="Bender T."/>
            <person name="Huebert T."/>
            <person name="Mason A.S."/>
            <person name="Pires J.C."/>
            <person name="Barker G."/>
            <person name="Moore J."/>
            <person name="Walley P.G."/>
            <person name="Manoli S."/>
            <person name="Batley J."/>
            <person name="Edwards D."/>
            <person name="Nelson M.N."/>
            <person name="Wang X."/>
            <person name="Paterson A.H."/>
            <person name="King G."/>
            <person name="Bancroft I."/>
            <person name="Chalhoub B."/>
            <person name="Sharpe A.G."/>
        </authorList>
    </citation>
    <scope>NUCLEOTIDE SEQUENCE</scope>
    <source>
        <strain evidence="3 4">cv. TO1000</strain>
    </source>
</reference>
<accession>A0A0D3A938</accession>
<dbReference type="GO" id="GO:0003676">
    <property type="term" value="F:nucleic acid binding"/>
    <property type="evidence" value="ECO:0007669"/>
    <property type="project" value="InterPro"/>
</dbReference>
<name>A0A0D3A938_BRAOL</name>
<dbReference type="Gramene" id="Bo1g075700.1">
    <property type="protein sequence ID" value="Bo1g075700.1"/>
    <property type="gene ID" value="Bo1g075700"/>
</dbReference>
<dbReference type="PANTHER" id="PTHR35046">
    <property type="entry name" value="ZINC KNUCKLE (CCHC-TYPE) FAMILY PROTEIN"/>
    <property type="match status" value="1"/>
</dbReference>
<dbReference type="InterPro" id="IPR001878">
    <property type="entry name" value="Znf_CCHC"/>
</dbReference>
<dbReference type="Gene3D" id="2.40.70.10">
    <property type="entry name" value="Acid Proteases"/>
    <property type="match status" value="1"/>
</dbReference>
<feature type="region of interest" description="Disordered" evidence="1">
    <location>
        <begin position="187"/>
        <end position="207"/>
    </location>
</feature>
<evidence type="ECO:0000259" key="2">
    <source>
        <dbReference type="Pfam" id="PF00098"/>
    </source>
</evidence>
<feature type="domain" description="CCHC-type" evidence="2">
    <location>
        <begin position="217"/>
        <end position="230"/>
    </location>
</feature>
<proteinExistence type="predicted"/>
<feature type="compositionally biased region" description="Basic and acidic residues" evidence="1">
    <location>
        <begin position="66"/>
        <end position="76"/>
    </location>
</feature>
<dbReference type="PANTHER" id="PTHR35046:SF9">
    <property type="entry name" value="RNA-DIRECTED DNA POLYMERASE"/>
    <property type="match status" value="1"/>
</dbReference>
<dbReference type="eggNOG" id="KOG0017">
    <property type="taxonomic scope" value="Eukaryota"/>
</dbReference>